<evidence type="ECO:0000313" key="3">
    <source>
        <dbReference type="Proteomes" id="UP001595748"/>
    </source>
</evidence>
<feature type="transmembrane region" description="Helical" evidence="1">
    <location>
        <begin position="55"/>
        <end position="73"/>
    </location>
</feature>
<keyword evidence="1" id="KW-0472">Membrane</keyword>
<accession>A0ABV8A6G1</accession>
<organism evidence="2 3">
    <name type="scientific">Deinococcus antarcticus</name>
    <dbReference type="NCBI Taxonomy" id="1298767"/>
    <lineage>
        <taxon>Bacteria</taxon>
        <taxon>Thermotogati</taxon>
        <taxon>Deinococcota</taxon>
        <taxon>Deinococci</taxon>
        <taxon>Deinococcales</taxon>
        <taxon>Deinococcaceae</taxon>
        <taxon>Deinococcus</taxon>
    </lineage>
</organism>
<evidence type="ECO:0000256" key="1">
    <source>
        <dbReference type="SAM" id="Phobius"/>
    </source>
</evidence>
<proteinExistence type="predicted"/>
<protein>
    <submittedName>
        <fullName evidence="2">Uncharacterized protein</fullName>
    </submittedName>
</protein>
<keyword evidence="1" id="KW-1133">Transmembrane helix</keyword>
<feature type="transmembrane region" description="Helical" evidence="1">
    <location>
        <begin position="33"/>
        <end position="49"/>
    </location>
</feature>
<reference evidence="3" key="1">
    <citation type="journal article" date="2019" name="Int. J. Syst. Evol. Microbiol.">
        <title>The Global Catalogue of Microorganisms (GCM) 10K type strain sequencing project: providing services to taxonomists for standard genome sequencing and annotation.</title>
        <authorList>
            <consortium name="The Broad Institute Genomics Platform"/>
            <consortium name="The Broad Institute Genome Sequencing Center for Infectious Disease"/>
            <person name="Wu L."/>
            <person name="Ma J."/>
        </authorList>
    </citation>
    <scope>NUCLEOTIDE SEQUENCE [LARGE SCALE GENOMIC DNA]</scope>
    <source>
        <strain evidence="3">CCTCC AB 2013263</strain>
    </source>
</reference>
<sequence length="88" mass="9929">MELELFTALFLPLLFSMAAGLYGFRHFPERRPTLLLNLICFQFVGAFALRSEPSLPLLSVMALHVLCVGILLARHVQTPELVPVHVER</sequence>
<keyword evidence="3" id="KW-1185">Reference proteome</keyword>
<dbReference type="EMBL" id="JBHRZF010000115">
    <property type="protein sequence ID" value="MFC3861000.1"/>
    <property type="molecule type" value="Genomic_DNA"/>
</dbReference>
<evidence type="ECO:0000313" key="2">
    <source>
        <dbReference type="EMBL" id="MFC3861000.1"/>
    </source>
</evidence>
<name>A0ABV8A6G1_9DEIO</name>
<comment type="caution">
    <text evidence="2">The sequence shown here is derived from an EMBL/GenBank/DDBJ whole genome shotgun (WGS) entry which is preliminary data.</text>
</comment>
<dbReference type="RefSeq" id="WP_380077468.1">
    <property type="nucleotide sequence ID" value="NZ_JBHRZF010000115.1"/>
</dbReference>
<keyword evidence="1" id="KW-0812">Transmembrane</keyword>
<feature type="transmembrane region" description="Helical" evidence="1">
    <location>
        <begin position="6"/>
        <end position="24"/>
    </location>
</feature>
<dbReference type="Proteomes" id="UP001595748">
    <property type="component" value="Unassembled WGS sequence"/>
</dbReference>
<gene>
    <name evidence="2" type="ORF">ACFOPQ_09530</name>
</gene>